<evidence type="ECO:0000313" key="3">
    <source>
        <dbReference type="Proteomes" id="UP000199268"/>
    </source>
</evidence>
<dbReference type="OrthoDB" id="2142073at2"/>
<dbReference type="AlphaFoldDB" id="A0A1C4AX73"/>
<dbReference type="RefSeq" id="WP_092462804.1">
    <property type="nucleotide sequence ID" value="NZ_BJEE01000006.1"/>
</dbReference>
<gene>
    <name evidence="2" type="ORF">GA0061074_10773</name>
</gene>
<organism evidence="2 3">
    <name type="scientific">Weissella bombi</name>
    <dbReference type="NCBI Taxonomy" id="1505725"/>
    <lineage>
        <taxon>Bacteria</taxon>
        <taxon>Bacillati</taxon>
        <taxon>Bacillota</taxon>
        <taxon>Bacilli</taxon>
        <taxon>Lactobacillales</taxon>
        <taxon>Lactobacillaceae</taxon>
        <taxon>Weissella</taxon>
    </lineage>
</organism>
<keyword evidence="3" id="KW-1185">Reference proteome</keyword>
<dbReference type="EMBL" id="FMAO01000007">
    <property type="protein sequence ID" value="SCB99162.1"/>
    <property type="molecule type" value="Genomic_DNA"/>
</dbReference>
<sequence>MWDRKSIYVLISGLIGFVLSTLFVTVGFWKTILIVIITLLAAGIGALLGRYNIDLSVVTKIFTRKN</sequence>
<evidence type="ECO:0000313" key="2">
    <source>
        <dbReference type="EMBL" id="SCB99162.1"/>
    </source>
</evidence>
<dbReference type="Pfam" id="PF10031">
    <property type="entry name" value="DUF2273"/>
    <property type="match status" value="1"/>
</dbReference>
<reference evidence="3" key="1">
    <citation type="submission" date="2016-08" db="EMBL/GenBank/DDBJ databases">
        <authorList>
            <person name="Varghese N."/>
            <person name="Submissions Spin"/>
        </authorList>
    </citation>
    <scope>NUCLEOTIDE SEQUENCE [LARGE SCALE GENOMIC DNA]</scope>
    <source>
        <strain evidence="3">R-53094</strain>
    </source>
</reference>
<accession>A0A1C4AX73</accession>
<name>A0A1C4AX73_9LACO</name>
<dbReference type="STRING" id="1505725.GA0061074_10773"/>
<feature type="transmembrane region" description="Helical" evidence="1">
    <location>
        <begin position="32"/>
        <end position="53"/>
    </location>
</feature>
<dbReference type="InterPro" id="IPR018730">
    <property type="entry name" value="DUF2273"/>
</dbReference>
<keyword evidence="1" id="KW-1133">Transmembrane helix</keyword>
<proteinExistence type="predicted"/>
<feature type="transmembrane region" description="Helical" evidence="1">
    <location>
        <begin position="7"/>
        <end position="26"/>
    </location>
</feature>
<protein>
    <submittedName>
        <fullName evidence="2">Uncharacterized membrane protein</fullName>
    </submittedName>
</protein>
<evidence type="ECO:0000256" key="1">
    <source>
        <dbReference type="SAM" id="Phobius"/>
    </source>
</evidence>
<dbReference type="Proteomes" id="UP000199268">
    <property type="component" value="Unassembled WGS sequence"/>
</dbReference>
<keyword evidence="1" id="KW-0812">Transmembrane</keyword>
<keyword evidence="1" id="KW-0472">Membrane</keyword>